<name>A0A2P2PBS3_RHIMU</name>
<evidence type="ECO:0000313" key="1">
    <source>
        <dbReference type="EMBL" id="MBX52200.1"/>
    </source>
</evidence>
<dbReference type="EMBL" id="GGEC01071716">
    <property type="protein sequence ID" value="MBX52200.1"/>
    <property type="molecule type" value="Transcribed_RNA"/>
</dbReference>
<organism evidence="1">
    <name type="scientific">Rhizophora mucronata</name>
    <name type="common">Asiatic mangrove</name>
    <dbReference type="NCBI Taxonomy" id="61149"/>
    <lineage>
        <taxon>Eukaryota</taxon>
        <taxon>Viridiplantae</taxon>
        <taxon>Streptophyta</taxon>
        <taxon>Embryophyta</taxon>
        <taxon>Tracheophyta</taxon>
        <taxon>Spermatophyta</taxon>
        <taxon>Magnoliopsida</taxon>
        <taxon>eudicotyledons</taxon>
        <taxon>Gunneridae</taxon>
        <taxon>Pentapetalae</taxon>
        <taxon>rosids</taxon>
        <taxon>fabids</taxon>
        <taxon>Malpighiales</taxon>
        <taxon>Rhizophoraceae</taxon>
        <taxon>Rhizophora</taxon>
    </lineage>
</organism>
<reference evidence="1" key="1">
    <citation type="submission" date="2018-02" db="EMBL/GenBank/DDBJ databases">
        <title>Rhizophora mucronata_Transcriptome.</title>
        <authorList>
            <person name="Meera S.P."/>
            <person name="Sreeshan A."/>
            <person name="Augustine A."/>
        </authorList>
    </citation>
    <scope>NUCLEOTIDE SEQUENCE</scope>
    <source>
        <tissue evidence="1">Leaf</tissue>
    </source>
</reference>
<accession>A0A2P2PBS3</accession>
<sequence length="10" mass="1103">MQSWIIVVAG</sequence>
<proteinExistence type="predicted"/>
<protein>
    <submittedName>
        <fullName evidence="1">Uncharacterized protein</fullName>
    </submittedName>
</protein>